<dbReference type="InterPro" id="IPR001626">
    <property type="entry name" value="ABC_TroCD"/>
</dbReference>
<keyword evidence="4" id="KW-1003">Cell membrane</keyword>
<dbReference type="PANTHER" id="PTHR30477">
    <property type="entry name" value="ABC-TRANSPORTER METAL-BINDING PROTEIN"/>
    <property type="match status" value="1"/>
</dbReference>
<dbReference type="Proteomes" id="UP000192813">
    <property type="component" value="Unassembled WGS sequence"/>
</dbReference>
<evidence type="ECO:0000313" key="11">
    <source>
        <dbReference type="Proteomes" id="UP000192813"/>
    </source>
</evidence>
<dbReference type="EMBL" id="NBTM02000001">
    <property type="protein sequence ID" value="PNL91343.1"/>
    <property type="molecule type" value="Genomic_DNA"/>
</dbReference>
<evidence type="ECO:0000256" key="4">
    <source>
        <dbReference type="ARBA" id="ARBA00022475"/>
    </source>
</evidence>
<feature type="transmembrane region" description="Helical" evidence="9">
    <location>
        <begin position="184"/>
        <end position="208"/>
    </location>
</feature>
<evidence type="ECO:0000256" key="5">
    <source>
        <dbReference type="ARBA" id="ARBA00022692"/>
    </source>
</evidence>
<dbReference type="GO" id="GO:0010043">
    <property type="term" value="P:response to zinc ion"/>
    <property type="evidence" value="ECO:0007669"/>
    <property type="project" value="TreeGrafter"/>
</dbReference>
<keyword evidence="6 9" id="KW-1133">Transmembrane helix</keyword>
<dbReference type="Gene3D" id="1.10.3470.10">
    <property type="entry name" value="ABC transporter involved in vitamin B12 uptake, BtuC"/>
    <property type="match status" value="1"/>
</dbReference>
<protein>
    <submittedName>
        <fullName evidence="10">Zinc ABC transporter permease</fullName>
    </submittedName>
</protein>
<gene>
    <name evidence="10" type="ORF">A6J77_003515</name>
</gene>
<dbReference type="RefSeq" id="WP_083068261.1">
    <property type="nucleotide sequence ID" value="NZ_JALXKY010000009.1"/>
</dbReference>
<dbReference type="GO" id="GO:0055085">
    <property type="term" value="P:transmembrane transport"/>
    <property type="evidence" value="ECO:0007669"/>
    <property type="project" value="InterPro"/>
</dbReference>
<keyword evidence="3 8" id="KW-0813">Transport</keyword>
<dbReference type="AlphaFoldDB" id="A0A2J9PLW4"/>
<name>A0A2J9PLW4_9LACT</name>
<feature type="transmembrane region" description="Helical" evidence="9">
    <location>
        <begin position="12"/>
        <end position="32"/>
    </location>
</feature>
<sequence>MAILTDFSFQIVLLGTVVLAMASGVVGTVTVLRGQSLIGDAIGHATFAGIVIAFMLFQSKNTLILTLGALVAGMVAFYFIELIHKHSLVSLNSALALVLSSFFGLGMALKSYIQGNPQFGDASQAGLQHYIFGQAAFLLKSDVWLIIIASVIALTIFIACYQQIKIFVFDPNYAKAIGIQANVLNWVILLMAIVMIVVGLKAVGAILISNMLITPAITGLQWSKRFPVVLLVAAISGGISAGIGTYLSSTISNLPTGPTIIVVMSIVSLLSIIFGPRGYVVAYLRKKRYLATHQDDAFETEEVA</sequence>
<evidence type="ECO:0000313" key="10">
    <source>
        <dbReference type="EMBL" id="PNL91343.1"/>
    </source>
</evidence>
<organism evidence="10 11">
    <name type="scientific">Aerococcus viridans</name>
    <dbReference type="NCBI Taxonomy" id="1377"/>
    <lineage>
        <taxon>Bacteria</taxon>
        <taxon>Bacillati</taxon>
        <taxon>Bacillota</taxon>
        <taxon>Bacilli</taxon>
        <taxon>Lactobacillales</taxon>
        <taxon>Aerococcaceae</taxon>
        <taxon>Aerococcus</taxon>
    </lineage>
</organism>
<evidence type="ECO:0000256" key="7">
    <source>
        <dbReference type="ARBA" id="ARBA00023136"/>
    </source>
</evidence>
<evidence type="ECO:0000256" key="9">
    <source>
        <dbReference type="SAM" id="Phobius"/>
    </source>
</evidence>
<dbReference type="CDD" id="cd06550">
    <property type="entry name" value="TM_ABC_iron-siderophores_like"/>
    <property type="match status" value="1"/>
</dbReference>
<evidence type="ECO:0000256" key="1">
    <source>
        <dbReference type="ARBA" id="ARBA00004651"/>
    </source>
</evidence>
<feature type="transmembrane region" description="Helical" evidence="9">
    <location>
        <begin position="38"/>
        <end position="57"/>
    </location>
</feature>
<proteinExistence type="inferred from homology"/>
<dbReference type="Pfam" id="PF00950">
    <property type="entry name" value="ABC-3"/>
    <property type="match status" value="1"/>
</dbReference>
<evidence type="ECO:0000256" key="6">
    <source>
        <dbReference type="ARBA" id="ARBA00022989"/>
    </source>
</evidence>
<evidence type="ECO:0000256" key="8">
    <source>
        <dbReference type="RuleBase" id="RU003943"/>
    </source>
</evidence>
<evidence type="ECO:0000256" key="2">
    <source>
        <dbReference type="ARBA" id="ARBA00008034"/>
    </source>
</evidence>
<feature type="transmembrane region" description="Helical" evidence="9">
    <location>
        <begin position="143"/>
        <end position="164"/>
    </location>
</feature>
<reference evidence="11" key="1">
    <citation type="submission" date="2017-12" db="EMBL/GenBank/DDBJ databases">
        <title>FDA dAtabase for Regulatory Grade micrObial Sequences (FDA-ARGOS): Supporting development and validation of Infectious Disease Dx tests.</title>
        <authorList>
            <person name="Hoffmann M."/>
            <person name="Allard M."/>
            <person name="Evans P."/>
            <person name="Brown E."/>
            <person name="Tallon L."/>
            <person name="Sadzewicz L."/>
            <person name="Sengamalay N."/>
            <person name="Ott S."/>
            <person name="Godinez A."/>
            <person name="Nagaraj S."/>
            <person name="Vavikolanu K."/>
            <person name="Aluvathingal J."/>
            <person name="Nadendla S."/>
            <person name="Sichtig H."/>
        </authorList>
    </citation>
    <scope>NUCLEOTIDE SEQUENCE [LARGE SCALE GENOMIC DNA]</scope>
    <source>
        <strain evidence="11">FDAARGOS_249</strain>
    </source>
</reference>
<comment type="subcellular location">
    <subcellularLocation>
        <location evidence="1 8">Cell membrane</location>
        <topology evidence="1 8">Multi-pass membrane protein</topology>
    </subcellularLocation>
</comment>
<comment type="caution">
    <text evidence="10">The sequence shown here is derived from an EMBL/GenBank/DDBJ whole genome shotgun (WGS) entry which is preliminary data.</text>
</comment>
<feature type="transmembrane region" description="Helical" evidence="9">
    <location>
        <begin position="228"/>
        <end position="247"/>
    </location>
</feature>
<feature type="transmembrane region" description="Helical" evidence="9">
    <location>
        <begin position="89"/>
        <end position="109"/>
    </location>
</feature>
<dbReference type="SUPFAM" id="SSF81345">
    <property type="entry name" value="ABC transporter involved in vitamin B12 uptake, BtuC"/>
    <property type="match status" value="1"/>
</dbReference>
<keyword evidence="5 8" id="KW-0812">Transmembrane</keyword>
<dbReference type="PANTHER" id="PTHR30477:SF3">
    <property type="entry name" value="METAL TRANSPORT SYSTEM MEMBRANE PROTEIN CT_069-RELATED"/>
    <property type="match status" value="1"/>
</dbReference>
<feature type="transmembrane region" description="Helical" evidence="9">
    <location>
        <begin position="64"/>
        <end position="83"/>
    </location>
</feature>
<feature type="transmembrane region" description="Helical" evidence="9">
    <location>
        <begin position="259"/>
        <end position="280"/>
    </location>
</feature>
<keyword evidence="7 9" id="KW-0472">Membrane</keyword>
<dbReference type="GO" id="GO:0043190">
    <property type="term" value="C:ATP-binding cassette (ABC) transporter complex"/>
    <property type="evidence" value="ECO:0007669"/>
    <property type="project" value="InterPro"/>
</dbReference>
<evidence type="ECO:0000256" key="3">
    <source>
        <dbReference type="ARBA" id="ARBA00022448"/>
    </source>
</evidence>
<accession>A0A2J9PLW4</accession>
<comment type="similarity">
    <text evidence="2 8">Belongs to the ABC-3 integral membrane protein family.</text>
</comment>
<dbReference type="InterPro" id="IPR037294">
    <property type="entry name" value="ABC_BtuC-like"/>
</dbReference>